<accession>A0A410FU35</accession>
<proteinExistence type="predicted"/>
<dbReference type="SUPFAM" id="SSF89550">
    <property type="entry name" value="PHP domain-like"/>
    <property type="match status" value="1"/>
</dbReference>
<sequence>MQFTADLHVHSRCARATSPDMDLPGMAHGARRKGVRLLGTGDFTHPDWSAELAARLVPVDGGLYAYDGVWFLYTAEVAAIWSHDGRTRRAHFLLLAPDAQAANKVSRELGRVGNVEADGRPILGIRGEALVEAVLGAAPEAAVIPAHVWTPWYSVFGSQSGFQSLEEALGKAAPHVFAIETGLSSDPPMNRRVSALDSLALVSFSDAHSPSRLGREACVFDLPEVSYPALVAALRDRDPRRFLGTIEVFPQQGKYYYDGHRACGVGLSPAETAACRGLCPVCGRPVTVGVLHRVEDLADRPVGMGPERAIPHRSLVPLAEVLGQVLGAGPGSKAVRGEYDRLVERFGSELAILLDLPLDDLAEATSPAVTQAIAQVRAGDLTIRPGYDGQYGEVRIPFKEEHREPAFS</sequence>
<dbReference type="CDD" id="cd19067">
    <property type="entry name" value="PfuEndoQ-like"/>
    <property type="match status" value="1"/>
</dbReference>
<dbReference type="AlphaFoldDB" id="A0A410FU35"/>
<evidence type="ECO:0000313" key="2">
    <source>
        <dbReference type="Proteomes" id="UP000287233"/>
    </source>
</evidence>
<keyword evidence="1" id="KW-0378">Hydrolase</keyword>
<dbReference type="InterPro" id="IPR016195">
    <property type="entry name" value="Pol/histidinol_Pase-like"/>
</dbReference>
<evidence type="ECO:0000313" key="1">
    <source>
        <dbReference type="EMBL" id="QAA76471.1"/>
    </source>
</evidence>
<keyword evidence="1" id="KW-0540">Nuclease</keyword>
<keyword evidence="1" id="KW-0255">Endonuclease</keyword>
<dbReference type="EMBL" id="CP034928">
    <property type="protein sequence ID" value="QAA76471.1"/>
    <property type="molecule type" value="Genomic_DNA"/>
</dbReference>
<dbReference type="Proteomes" id="UP000287233">
    <property type="component" value="Chromosome"/>
</dbReference>
<dbReference type="Gene3D" id="3.20.20.140">
    <property type="entry name" value="Metal-dependent hydrolases"/>
    <property type="match status" value="1"/>
</dbReference>
<keyword evidence="1" id="KW-0347">Helicase</keyword>
<gene>
    <name evidence="1" type="ORF">BIP78_0705</name>
</gene>
<name>A0A410FU35_BIPS1</name>
<keyword evidence="1" id="KW-0547">Nucleotide-binding</keyword>
<keyword evidence="1" id="KW-0067">ATP-binding</keyword>
<dbReference type="GO" id="GO:0004386">
    <property type="term" value="F:helicase activity"/>
    <property type="evidence" value="ECO:0007669"/>
    <property type="project" value="UniProtKB-KW"/>
</dbReference>
<protein>
    <submittedName>
        <fullName evidence="1">Endonuclease Q, cleaves 5' to damaged DNA bases / ATP-dependent DNA helicase UvrD/PcrA-like protein</fullName>
    </submittedName>
</protein>
<dbReference type="PANTHER" id="PTHR40084">
    <property type="entry name" value="PHOSPHOHYDROLASE, PHP FAMILY"/>
    <property type="match status" value="1"/>
</dbReference>
<dbReference type="KEGG" id="bih:BIP78_0705"/>
<reference evidence="2" key="1">
    <citation type="submission" date="2018-12" db="EMBL/GenBank/DDBJ databases">
        <title>Complete genome sequence of an uncultured bacterium of the candidate phylum Bipolaricaulota.</title>
        <authorList>
            <person name="Kadnikov V.V."/>
            <person name="Mardanov A.V."/>
            <person name="Beletsky A.V."/>
            <person name="Frank Y.A."/>
            <person name="Karnachuk O.V."/>
            <person name="Ravin N.V."/>
        </authorList>
    </citation>
    <scope>NUCLEOTIDE SEQUENCE [LARGE SCALE GENOMIC DNA]</scope>
</reference>
<dbReference type="GO" id="GO:0004519">
    <property type="term" value="F:endonuclease activity"/>
    <property type="evidence" value="ECO:0007669"/>
    <property type="project" value="UniProtKB-KW"/>
</dbReference>
<organism evidence="1 2">
    <name type="scientific">Bipolaricaulis sibiricus</name>
    <dbReference type="NCBI Taxonomy" id="2501609"/>
    <lineage>
        <taxon>Bacteria</taxon>
        <taxon>Candidatus Bipolaricaulota</taxon>
        <taxon>Candidatus Bipolaricaulia</taxon>
        <taxon>Candidatus Bipolaricaulales</taxon>
        <taxon>Candidatus Bipolaricaulaceae</taxon>
        <taxon>Candidatus Bipolaricaulis</taxon>
    </lineage>
</organism>
<dbReference type="PANTHER" id="PTHR40084:SF1">
    <property type="entry name" value="PHOSPHOTRANSFERASE"/>
    <property type="match status" value="1"/>
</dbReference>